<dbReference type="Pfam" id="PF06114">
    <property type="entry name" value="Peptidase_M78"/>
    <property type="match status" value="1"/>
</dbReference>
<reference evidence="3" key="2">
    <citation type="submission" date="2016-03" db="EMBL/GenBank/DDBJ databases">
        <authorList>
            <person name="Ploux O."/>
        </authorList>
    </citation>
    <scope>NUCLEOTIDE SEQUENCE [LARGE SCALE GENOMIC DNA]</scope>
    <source>
        <strain evidence="3">PP9</strain>
    </source>
</reference>
<feature type="domain" description="IrrE N-terminal-like" evidence="1">
    <location>
        <begin position="26"/>
        <end position="120"/>
    </location>
</feature>
<evidence type="ECO:0000313" key="2">
    <source>
        <dbReference type="EMBL" id="AMX00447.1"/>
    </source>
</evidence>
<evidence type="ECO:0000313" key="3">
    <source>
        <dbReference type="Proteomes" id="UP000076021"/>
    </source>
</evidence>
<protein>
    <recommendedName>
        <fullName evidence="1">IrrE N-terminal-like domain-containing protein</fullName>
    </recommendedName>
</protein>
<proteinExistence type="predicted"/>
<accession>A0A143HG39</accession>
<reference evidence="2 3" key="1">
    <citation type="journal article" date="2016" name="Genome Announc.">
        <title>Whole-Genome Sequence of Rummeliibacillus stabekisii Strain PP9 Isolated from Antarctic Soil.</title>
        <authorList>
            <person name="da Mota F.F."/>
            <person name="Vollu R.E."/>
            <person name="Jurelevicius D."/>
            <person name="Seldin L."/>
        </authorList>
    </citation>
    <scope>NUCLEOTIDE SEQUENCE [LARGE SCALE GENOMIC DNA]</scope>
    <source>
        <strain evidence="2 3">PP9</strain>
    </source>
</reference>
<dbReference type="InterPro" id="IPR052345">
    <property type="entry name" value="Rad_response_metalloprotease"/>
</dbReference>
<name>A0A143HG39_9BACL</name>
<dbReference type="Proteomes" id="UP000076021">
    <property type="component" value="Chromosome"/>
</dbReference>
<dbReference type="EMBL" id="CP014806">
    <property type="protein sequence ID" value="AMX00447.1"/>
    <property type="molecule type" value="Genomic_DNA"/>
</dbReference>
<dbReference type="STRING" id="241244.ATY39_14110"/>
<dbReference type="KEGG" id="rst:ATY39_14110"/>
<dbReference type="AlphaFoldDB" id="A0A143HG39"/>
<dbReference type="PANTHER" id="PTHR43236">
    <property type="entry name" value="ANTITOXIN HIGA1"/>
    <property type="match status" value="1"/>
</dbReference>
<dbReference type="InterPro" id="IPR010359">
    <property type="entry name" value="IrrE_HExxH"/>
</dbReference>
<dbReference type="OrthoDB" id="9816277at2"/>
<evidence type="ECO:0000259" key="1">
    <source>
        <dbReference type="Pfam" id="PF06114"/>
    </source>
</evidence>
<gene>
    <name evidence="2" type="ORF">ATY39_14110</name>
</gene>
<sequence length="138" mass="16766">MEWINDVIEKYIKKYKTNCPFELAKLLNIHVIFYDLPDEVDGMYYYTKRNKFIFINNKLSEFKQRFVCGHEIGHAELHTKISTPFLRSSTWFSVDRIEVEANYFATHLLLYNQEFENYETKIDILRENGIPYEMERFL</sequence>
<keyword evidence="3" id="KW-1185">Reference proteome</keyword>
<dbReference type="Gene3D" id="1.10.10.2910">
    <property type="match status" value="1"/>
</dbReference>
<dbReference type="PANTHER" id="PTHR43236:SF2">
    <property type="entry name" value="BLL0069 PROTEIN"/>
    <property type="match status" value="1"/>
</dbReference>
<dbReference type="RefSeq" id="WP_066790823.1">
    <property type="nucleotide sequence ID" value="NZ_CP014806.1"/>
</dbReference>
<organism evidence="2 3">
    <name type="scientific">Rummeliibacillus stabekisii</name>
    <dbReference type="NCBI Taxonomy" id="241244"/>
    <lineage>
        <taxon>Bacteria</taxon>
        <taxon>Bacillati</taxon>
        <taxon>Bacillota</taxon>
        <taxon>Bacilli</taxon>
        <taxon>Bacillales</taxon>
        <taxon>Caryophanaceae</taxon>
        <taxon>Rummeliibacillus</taxon>
    </lineage>
</organism>